<keyword evidence="3" id="KW-1185">Reference proteome</keyword>
<reference evidence="2 3" key="1">
    <citation type="submission" date="2024-04" db="EMBL/GenBank/DDBJ databases">
        <title>Tritrichomonas musculus Genome.</title>
        <authorList>
            <person name="Alves-Ferreira E."/>
            <person name="Grigg M."/>
            <person name="Lorenzi H."/>
            <person name="Galac M."/>
        </authorList>
    </citation>
    <scope>NUCLEOTIDE SEQUENCE [LARGE SCALE GENOMIC DNA]</scope>
    <source>
        <strain evidence="2 3">EAF2021</strain>
    </source>
</reference>
<comment type="caution">
    <text evidence="2">The sequence shown here is derived from an EMBL/GenBank/DDBJ whole genome shotgun (WGS) entry which is preliminary data.</text>
</comment>
<dbReference type="EMBL" id="JAPFFF010000435">
    <property type="protein sequence ID" value="KAK8834299.1"/>
    <property type="molecule type" value="Genomic_DNA"/>
</dbReference>
<gene>
    <name evidence="2" type="ORF">M9Y10_027728</name>
    <name evidence="1" type="ORF">M9Y10_031712</name>
</gene>
<accession>A0ABR2H555</accession>
<dbReference type="EMBL" id="JAPFFF010000043">
    <property type="protein sequence ID" value="KAK8840897.1"/>
    <property type="molecule type" value="Genomic_DNA"/>
</dbReference>
<proteinExistence type="predicted"/>
<sequence length="141" mass="16235">MIWNADETSAESSRKYKVLLDQHAFPICPHSKYSDRETTVLTVSANGEKMDPFLIIPGVKKLPDELSNIEYTICSQKNGWMTQKLWLAHIIYFTHNIQKLRLDMSFSDSKKTVLLIVDNPNSRINSLALEYLYANNIKLLT</sequence>
<evidence type="ECO:0000313" key="1">
    <source>
        <dbReference type="EMBL" id="KAK8834299.1"/>
    </source>
</evidence>
<evidence type="ECO:0000313" key="2">
    <source>
        <dbReference type="EMBL" id="KAK8840897.1"/>
    </source>
</evidence>
<evidence type="ECO:0008006" key="4">
    <source>
        <dbReference type="Google" id="ProtNLM"/>
    </source>
</evidence>
<organism evidence="2 3">
    <name type="scientific">Tritrichomonas musculus</name>
    <dbReference type="NCBI Taxonomy" id="1915356"/>
    <lineage>
        <taxon>Eukaryota</taxon>
        <taxon>Metamonada</taxon>
        <taxon>Parabasalia</taxon>
        <taxon>Tritrichomonadida</taxon>
        <taxon>Tritrichomonadidae</taxon>
        <taxon>Tritrichomonas</taxon>
    </lineage>
</organism>
<evidence type="ECO:0000313" key="3">
    <source>
        <dbReference type="Proteomes" id="UP001470230"/>
    </source>
</evidence>
<dbReference type="Proteomes" id="UP001470230">
    <property type="component" value="Unassembled WGS sequence"/>
</dbReference>
<protein>
    <recommendedName>
        <fullName evidence="4">DDE-1 domain-containing protein</fullName>
    </recommendedName>
</protein>
<name>A0ABR2H555_9EUKA</name>